<dbReference type="Gene3D" id="3.60.40.10">
    <property type="entry name" value="PPM-type phosphatase domain"/>
    <property type="match status" value="1"/>
</dbReference>
<dbReference type="InterPro" id="IPR036457">
    <property type="entry name" value="PPM-type-like_dom_sf"/>
</dbReference>
<dbReference type="AlphaFoldDB" id="A0A5N6RDA5"/>
<dbReference type="SUPFAM" id="SSF81606">
    <property type="entry name" value="PP2C-like"/>
    <property type="match status" value="1"/>
</dbReference>
<evidence type="ECO:0000313" key="2">
    <source>
        <dbReference type="EMBL" id="KAE8076048.1"/>
    </source>
</evidence>
<dbReference type="CDD" id="cd00143">
    <property type="entry name" value="PP2Cc"/>
    <property type="match status" value="1"/>
</dbReference>
<sequence length="280" mass="31641">MGLKDLHLMLKGLRLKRLLTGDGGSKKRKQKISRRPSWVMQVSHGYHVVEDQSLSSGSDEPESDSVVVQREQIEELESWFFGVFDPKVGDEVTKYVRSHLFNRNPKETNIRRKSKETMRKAYLGARAKIRETQKADETSRAGSVSVLVINTEKLVTASMGNYRAVVSRNGVAHEIGSRDQKSSRRYWSRRFISVRKYLGKVASTKQSKGSDLLVGAERIDSSTEFVILASTGIWEVMNNQEAVHLIGHIEDPQEAAECLAKEALVRRSKSSISCLIMRFD</sequence>
<dbReference type="GO" id="GO:0004722">
    <property type="term" value="F:protein serine/threonine phosphatase activity"/>
    <property type="evidence" value="ECO:0007669"/>
    <property type="project" value="InterPro"/>
</dbReference>
<proteinExistence type="predicted"/>
<keyword evidence="3" id="KW-1185">Reference proteome</keyword>
<reference evidence="2 3" key="1">
    <citation type="submission" date="2019-06" db="EMBL/GenBank/DDBJ databases">
        <title>A chromosomal-level reference genome of Carpinus fangiana (Coryloideae, Betulaceae).</title>
        <authorList>
            <person name="Yang X."/>
            <person name="Wang Z."/>
            <person name="Zhang L."/>
            <person name="Hao G."/>
            <person name="Liu J."/>
            <person name="Yang Y."/>
        </authorList>
    </citation>
    <scope>NUCLEOTIDE SEQUENCE [LARGE SCALE GENOMIC DNA]</scope>
    <source>
        <strain evidence="2">Cfa_2016G</strain>
        <tissue evidence="2">Leaf</tissue>
    </source>
</reference>
<evidence type="ECO:0000313" key="3">
    <source>
        <dbReference type="Proteomes" id="UP000327013"/>
    </source>
</evidence>
<dbReference type="PANTHER" id="PTHR47992">
    <property type="entry name" value="PROTEIN PHOSPHATASE"/>
    <property type="match status" value="1"/>
</dbReference>
<name>A0A5N6RDA5_9ROSI</name>
<organism evidence="2 3">
    <name type="scientific">Carpinus fangiana</name>
    <dbReference type="NCBI Taxonomy" id="176857"/>
    <lineage>
        <taxon>Eukaryota</taxon>
        <taxon>Viridiplantae</taxon>
        <taxon>Streptophyta</taxon>
        <taxon>Embryophyta</taxon>
        <taxon>Tracheophyta</taxon>
        <taxon>Spermatophyta</taxon>
        <taxon>Magnoliopsida</taxon>
        <taxon>eudicotyledons</taxon>
        <taxon>Gunneridae</taxon>
        <taxon>Pentapetalae</taxon>
        <taxon>rosids</taxon>
        <taxon>fabids</taxon>
        <taxon>Fagales</taxon>
        <taxon>Betulaceae</taxon>
        <taxon>Carpinus</taxon>
    </lineage>
</organism>
<dbReference type="EMBL" id="CM017326">
    <property type="protein sequence ID" value="KAE8076048.1"/>
    <property type="molecule type" value="Genomic_DNA"/>
</dbReference>
<accession>A0A5N6RDA5</accession>
<feature type="domain" description="PPM-type phosphatase" evidence="1">
    <location>
        <begin position="45"/>
        <end position="279"/>
    </location>
</feature>
<gene>
    <name evidence="2" type="ORF">FH972_014721</name>
</gene>
<protein>
    <recommendedName>
        <fullName evidence="1">PPM-type phosphatase domain-containing protein</fullName>
    </recommendedName>
</protein>
<dbReference type="Pfam" id="PF00481">
    <property type="entry name" value="PP2C"/>
    <property type="match status" value="2"/>
</dbReference>
<evidence type="ECO:0000259" key="1">
    <source>
        <dbReference type="PROSITE" id="PS51746"/>
    </source>
</evidence>
<dbReference type="OrthoDB" id="10264738at2759"/>
<dbReference type="InterPro" id="IPR001932">
    <property type="entry name" value="PPM-type_phosphatase-like_dom"/>
</dbReference>
<dbReference type="PROSITE" id="PS51746">
    <property type="entry name" value="PPM_2"/>
    <property type="match status" value="1"/>
</dbReference>
<dbReference type="Proteomes" id="UP000327013">
    <property type="component" value="Chromosome 6"/>
</dbReference>
<dbReference type="SMART" id="SM00332">
    <property type="entry name" value="PP2Cc"/>
    <property type="match status" value="1"/>
</dbReference>
<dbReference type="InterPro" id="IPR015655">
    <property type="entry name" value="PP2C"/>
</dbReference>